<evidence type="ECO:0000256" key="5">
    <source>
        <dbReference type="ARBA" id="ARBA00023004"/>
    </source>
</evidence>
<feature type="domain" description="4Fe-4S ferredoxin-type" evidence="7">
    <location>
        <begin position="281"/>
        <end position="310"/>
    </location>
</feature>
<evidence type="ECO:0000256" key="3">
    <source>
        <dbReference type="ARBA" id="ARBA00022485"/>
    </source>
</evidence>
<evidence type="ECO:0000313" key="8">
    <source>
        <dbReference type="EMBL" id="MBU5677185.1"/>
    </source>
</evidence>
<evidence type="ECO:0000256" key="4">
    <source>
        <dbReference type="ARBA" id="ARBA00022723"/>
    </source>
</evidence>
<keyword evidence="4" id="KW-0479">Metal-binding</keyword>
<sequence>MLLNFFIEKLTEEHYPEIQLKKCINFHGMPNSCSKCKDLCPERAITFKLGKIMFDENMCNRCGICKAVCPTQAITVKGLGEENILRTIKDKDNIIFSCSKKNGVGTLKLSCLNGFHSELLAALFILFKDKKFYFNLSKCNNCQISNNSCVFQSSLNVAVDFVKLLEINPQYEIINNEEDLCGLSNENISRRELFSLLKKESSYLAAQTADTIISSKDNQVSIRRILLKSIEKIEGSQEKTEYDNLPFFASWNVNDNCDGCGFCQSICLGGAWKVEKEEEKVRVSHNSGKCYNCGICANLCSKKAIIRGTFSVDALKSYSIKCEKNLIVCSACKKKFVPSSEEKKYCAICEKKEALRATISRI</sequence>
<evidence type="ECO:0000259" key="7">
    <source>
        <dbReference type="PROSITE" id="PS51379"/>
    </source>
</evidence>
<dbReference type="RefSeq" id="WP_216417715.1">
    <property type="nucleotide sequence ID" value="NZ_JAHLQK010000004.1"/>
</dbReference>
<dbReference type="PROSITE" id="PS00198">
    <property type="entry name" value="4FE4S_FER_1"/>
    <property type="match status" value="1"/>
</dbReference>
<keyword evidence="9" id="KW-1185">Reference proteome</keyword>
<proteinExistence type="predicted"/>
<feature type="domain" description="4Fe-4S ferredoxin-type" evidence="7">
    <location>
        <begin position="50"/>
        <end position="79"/>
    </location>
</feature>
<dbReference type="PANTHER" id="PTHR24960">
    <property type="entry name" value="PHOTOSYSTEM I IRON-SULFUR CENTER-RELATED"/>
    <property type="match status" value="1"/>
</dbReference>
<feature type="domain" description="4Fe-4S ferredoxin-type" evidence="7">
    <location>
        <begin position="247"/>
        <end position="277"/>
    </location>
</feature>
<dbReference type="EMBL" id="JAHLQK010000004">
    <property type="protein sequence ID" value="MBU5677185.1"/>
    <property type="molecule type" value="Genomic_DNA"/>
</dbReference>
<evidence type="ECO:0000313" key="9">
    <source>
        <dbReference type="Proteomes" id="UP000779508"/>
    </source>
</evidence>
<evidence type="ECO:0000256" key="1">
    <source>
        <dbReference type="ARBA" id="ARBA00003532"/>
    </source>
</evidence>
<reference evidence="8 9" key="1">
    <citation type="submission" date="2021-06" db="EMBL/GenBank/DDBJ databases">
        <authorList>
            <person name="Sun Q."/>
            <person name="Li D."/>
        </authorList>
    </citation>
    <scope>NUCLEOTIDE SEQUENCE [LARGE SCALE GENOMIC DNA]</scope>
    <source>
        <strain evidence="8 9">MSJ-5</strain>
    </source>
</reference>
<protein>
    <recommendedName>
        <fullName evidence="2">Ferredoxin</fullName>
    </recommendedName>
</protein>
<keyword evidence="5" id="KW-0408">Iron</keyword>
<dbReference type="InterPro" id="IPR017900">
    <property type="entry name" value="4Fe4S_Fe_S_CS"/>
</dbReference>
<dbReference type="Pfam" id="PF12838">
    <property type="entry name" value="Fer4_7"/>
    <property type="match status" value="1"/>
</dbReference>
<dbReference type="PANTHER" id="PTHR24960:SF46">
    <property type="entry name" value="FERREDOXIN-TYPE PROTEIN NAPF"/>
    <property type="match status" value="1"/>
</dbReference>
<dbReference type="Proteomes" id="UP000779508">
    <property type="component" value="Unassembled WGS sequence"/>
</dbReference>
<keyword evidence="3" id="KW-0004">4Fe-4S</keyword>
<comment type="caution">
    <text evidence="8">The sequence shown here is derived from an EMBL/GenBank/DDBJ whole genome shotgun (WGS) entry which is preliminary data.</text>
</comment>
<dbReference type="PROSITE" id="PS51379">
    <property type="entry name" value="4FE4S_FER_2"/>
    <property type="match status" value="3"/>
</dbReference>
<name>A0ABS6G3X6_9FIRM</name>
<comment type="function">
    <text evidence="1">Ferredoxins are iron-sulfur proteins that transfer electrons in a wide variety of metabolic reactions.</text>
</comment>
<evidence type="ECO:0000256" key="2">
    <source>
        <dbReference type="ARBA" id="ARBA00013529"/>
    </source>
</evidence>
<organism evidence="8 9">
    <name type="scientific">Alkaliphilus flagellatus</name>
    <dbReference type="NCBI Taxonomy" id="2841507"/>
    <lineage>
        <taxon>Bacteria</taxon>
        <taxon>Bacillati</taxon>
        <taxon>Bacillota</taxon>
        <taxon>Clostridia</taxon>
        <taxon>Peptostreptococcales</taxon>
        <taxon>Natronincolaceae</taxon>
        <taxon>Alkaliphilus</taxon>
    </lineage>
</organism>
<gene>
    <name evidence="8" type="ORF">KQI88_12255</name>
</gene>
<accession>A0ABS6G3X6</accession>
<dbReference type="InterPro" id="IPR050157">
    <property type="entry name" value="PSI_iron-sulfur_center"/>
</dbReference>
<keyword evidence="6" id="KW-0411">Iron-sulfur</keyword>
<dbReference type="InterPro" id="IPR017896">
    <property type="entry name" value="4Fe4S_Fe-S-bd"/>
</dbReference>
<dbReference type="Pfam" id="PF00037">
    <property type="entry name" value="Fer4"/>
    <property type="match status" value="1"/>
</dbReference>
<evidence type="ECO:0000256" key="6">
    <source>
        <dbReference type="ARBA" id="ARBA00023014"/>
    </source>
</evidence>